<dbReference type="InterPro" id="IPR007899">
    <property type="entry name" value="CHAD_dom"/>
</dbReference>
<dbReference type="Proteomes" id="UP000308054">
    <property type="component" value="Unassembled WGS sequence"/>
</dbReference>
<dbReference type="SMART" id="SM00880">
    <property type="entry name" value="CHAD"/>
    <property type="match status" value="1"/>
</dbReference>
<dbReference type="RefSeq" id="WP_135995863.1">
    <property type="nucleotide sequence ID" value="NZ_CP071057.1"/>
</dbReference>
<reference evidence="3 4" key="1">
    <citation type="journal article" date="2017" name="Int. J. Syst. Evol. Microbiol.">
        <title>Marinicauda algicola sp. nov., isolated from a marine red alga Rhodosorus marinus.</title>
        <authorList>
            <person name="Jeong S.E."/>
            <person name="Jeon S.H."/>
            <person name="Chun B.H."/>
            <person name="Kim D.W."/>
            <person name="Jeon C.O."/>
        </authorList>
    </citation>
    <scope>NUCLEOTIDE SEQUENCE [LARGE SCALE GENOMIC DNA]</scope>
    <source>
        <strain evidence="3 4">JCM 31718</strain>
    </source>
</reference>
<sequence>MTQTLRKGEDLNAIGALMRAEIANARDALALVEHDSVLAIHEARKAIKKARSNARLIRKGDKSASKRINAAGRRAARVLAEARDADSLEQIARAAAIRCGNEKLAQVLREEAERARAEGRRIDRLAAAAQCREALDAMEAEIARLGKAPFEDPDAVMAEGLARTYACALQRLDEARENPTGHTLHELRKRVKDWRYHAVACKHVWPGGVKRRKKKAKELADTLGDHHDLCRLIDRLDDRRDEGHDAAIAELKTACDALAETALKQAEEVFTKGKSDARDALKDAV</sequence>
<evidence type="ECO:0000259" key="2">
    <source>
        <dbReference type="PROSITE" id="PS51708"/>
    </source>
</evidence>
<name>A0A4S2H1M4_9PROT</name>
<organism evidence="3 4">
    <name type="scientific">Marinicauda algicola</name>
    <dbReference type="NCBI Taxonomy" id="2029849"/>
    <lineage>
        <taxon>Bacteria</taxon>
        <taxon>Pseudomonadati</taxon>
        <taxon>Pseudomonadota</taxon>
        <taxon>Alphaproteobacteria</taxon>
        <taxon>Maricaulales</taxon>
        <taxon>Maricaulaceae</taxon>
        <taxon>Marinicauda</taxon>
    </lineage>
</organism>
<evidence type="ECO:0000313" key="4">
    <source>
        <dbReference type="Proteomes" id="UP000308054"/>
    </source>
</evidence>
<dbReference type="PANTHER" id="PTHR39339:SF1">
    <property type="entry name" value="CHAD DOMAIN-CONTAINING PROTEIN"/>
    <property type="match status" value="1"/>
</dbReference>
<dbReference type="OrthoDB" id="9810907at2"/>
<gene>
    <name evidence="3" type="ORF">E5163_09410</name>
</gene>
<feature type="domain" description="CHAD" evidence="2">
    <location>
        <begin position="4"/>
        <end position="275"/>
    </location>
</feature>
<keyword evidence="1" id="KW-0175">Coiled coil</keyword>
<dbReference type="Gene3D" id="1.40.20.10">
    <property type="entry name" value="CHAD domain"/>
    <property type="match status" value="1"/>
</dbReference>
<protein>
    <submittedName>
        <fullName evidence="3">CHAD domain-containing protein</fullName>
    </submittedName>
</protein>
<dbReference type="AlphaFoldDB" id="A0A4S2H1M4"/>
<dbReference type="Pfam" id="PF05235">
    <property type="entry name" value="CHAD"/>
    <property type="match status" value="1"/>
</dbReference>
<accession>A0A4S2H1M4</accession>
<dbReference type="EMBL" id="SRXW01000002">
    <property type="protein sequence ID" value="TGY89323.1"/>
    <property type="molecule type" value="Genomic_DNA"/>
</dbReference>
<feature type="coiled-coil region" evidence="1">
    <location>
        <begin position="128"/>
        <end position="178"/>
    </location>
</feature>
<keyword evidence="4" id="KW-1185">Reference proteome</keyword>
<dbReference type="PANTHER" id="PTHR39339">
    <property type="entry name" value="SLR1444 PROTEIN"/>
    <property type="match status" value="1"/>
</dbReference>
<evidence type="ECO:0000256" key="1">
    <source>
        <dbReference type="SAM" id="Coils"/>
    </source>
</evidence>
<proteinExistence type="predicted"/>
<evidence type="ECO:0000313" key="3">
    <source>
        <dbReference type="EMBL" id="TGY89323.1"/>
    </source>
</evidence>
<dbReference type="PROSITE" id="PS51708">
    <property type="entry name" value="CHAD"/>
    <property type="match status" value="1"/>
</dbReference>
<comment type="caution">
    <text evidence="3">The sequence shown here is derived from an EMBL/GenBank/DDBJ whole genome shotgun (WGS) entry which is preliminary data.</text>
</comment>
<dbReference type="InterPro" id="IPR038186">
    <property type="entry name" value="CHAD_dom_sf"/>
</dbReference>